<feature type="transmembrane region" description="Helical" evidence="9">
    <location>
        <begin position="98"/>
        <end position="120"/>
    </location>
</feature>
<comment type="caution">
    <text evidence="11">The sequence shown here is derived from an EMBL/GenBank/DDBJ whole genome shotgun (WGS) entry which is preliminary data.</text>
</comment>
<keyword evidence="6 9" id="KW-1133">Transmembrane helix</keyword>
<comment type="similarity">
    <text evidence="8 9">Belongs to the TRAP transporter small permease family.</text>
</comment>
<keyword evidence="7 9" id="KW-0472">Membrane</keyword>
<proteinExistence type="inferred from homology"/>
<keyword evidence="3" id="KW-1003">Cell membrane</keyword>
<comment type="function">
    <text evidence="9">Part of the tripartite ATP-independent periplasmic (TRAP) transport system.</text>
</comment>
<evidence type="ECO:0000313" key="12">
    <source>
        <dbReference type="Proteomes" id="UP001210678"/>
    </source>
</evidence>
<dbReference type="PANTHER" id="PTHR35011:SF2">
    <property type="entry name" value="2,3-DIKETO-L-GULONATE TRAP TRANSPORTER SMALL PERMEASE PROTEIN YIAM"/>
    <property type="match status" value="1"/>
</dbReference>
<dbReference type="RefSeq" id="WP_272138475.1">
    <property type="nucleotide sequence ID" value="NZ_JAQLOI010000003.1"/>
</dbReference>
<accession>A0ABT4YUN7</accession>
<dbReference type="Proteomes" id="UP001210678">
    <property type="component" value="Unassembled WGS sequence"/>
</dbReference>
<name>A0ABT4YUN7_9VIBR</name>
<evidence type="ECO:0000256" key="5">
    <source>
        <dbReference type="ARBA" id="ARBA00022692"/>
    </source>
</evidence>
<gene>
    <name evidence="11" type="ORF">PGX00_16140</name>
</gene>
<feature type="domain" description="Tripartite ATP-independent periplasmic transporters DctQ component" evidence="10">
    <location>
        <begin position="35"/>
        <end position="163"/>
    </location>
</feature>
<keyword evidence="2 9" id="KW-0813">Transport</keyword>
<comment type="subunit">
    <text evidence="9">The complex comprises the extracytoplasmic solute receptor protein and the two transmembrane proteins.</text>
</comment>
<reference evidence="11 12" key="1">
    <citation type="submission" date="2023-01" db="EMBL/GenBank/DDBJ databases">
        <title>Vibrio sp. KJ40-1 sp.nov, isolated from marine algae.</title>
        <authorList>
            <person name="Butt M."/>
            <person name="Kim J.M.J."/>
            <person name="Jeon C.O.C."/>
        </authorList>
    </citation>
    <scope>NUCLEOTIDE SEQUENCE [LARGE SCALE GENOMIC DNA]</scope>
    <source>
        <strain evidence="11 12">KJ40-1</strain>
    </source>
</reference>
<evidence type="ECO:0000256" key="8">
    <source>
        <dbReference type="ARBA" id="ARBA00038436"/>
    </source>
</evidence>
<evidence type="ECO:0000313" key="11">
    <source>
        <dbReference type="EMBL" id="MDB1125087.1"/>
    </source>
</evidence>
<dbReference type="PANTHER" id="PTHR35011">
    <property type="entry name" value="2,3-DIKETO-L-GULONATE TRAP TRANSPORTER SMALL PERMEASE PROTEIN YIAM"/>
    <property type="match status" value="1"/>
</dbReference>
<feature type="transmembrane region" description="Helical" evidence="9">
    <location>
        <begin position="61"/>
        <end position="77"/>
    </location>
</feature>
<evidence type="ECO:0000256" key="3">
    <source>
        <dbReference type="ARBA" id="ARBA00022475"/>
    </source>
</evidence>
<keyword evidence="4 9" id="KW-0997">Cell inner membrane</keyword>
<feature type="transmembrane region" description="Helical" evidence="9">
    <location>
        <begin position="132"/>
        <end position="157"/>
    </location>
</feature>
<evidence type="ECO:0000256" key="2">
    <source>
        <dbReference type="ARBA" id="ARBA00022448"/>
    </source>
</evidence>
<dbReference type="InterPro" id="IPR007387">
    <property type="entry name" value="TRAP_DctQ"/>
</dbReference>
<protein>
    <recommendedName>
        <fullName evidence="9">TRAP transporter small permease protein</fullName>
    </recommendedName>
</protein>
<organism evidence="11 12">
    <name type="scientific">Vibrio algarum</name>
    <dbReference type="NCBI Taxonomy" id="3020714"/>
    <lineage>
        <taxon>Bacteria</taxon>
        <taxon>Pseudomonadati</taxon>
        <taxon>Pseudomonadota</taxon>
        <taxon>Gammaproteobacteria</taxon>
        <taxon>Vibrionales</taxon>
        <taxon>Vibrionaceae</taxon>
        <taxon>Vibrio</taxon>
    </lineage>
</organism>
<dbReference type="EMBL" id="JAQLOI010000003">
    <property type="protein sequence ID" value="MDB1125087.1"/>
    <property type="molecule type" value="Genomic_DNA"/>
</dbReference>
<evidence type="ECO:0000256" key="4">
    <source>
        <dbReference type="ARBA" id="ARBA00022519"/>
    </source>
</evidence>
<evidence type="ECO:0000256" key="6">
    <source>
        <dbReference type="ARBA" id="ARBA00022989"/>
    </source>
</evidence>
<keyword evidence="12" id="KW-1185">Reference proteome</keyword>
<dbReference type="InterPro" id="IPR055348">
    <property type="entry name" value="DctQ"/>
</dbReference>
<evidence type="ECO:0000256" key="7">
    <source>
        <dbReference type="ARBA" id="ARBA00023136"/>
    </source>
</evidence>
<dbReference type="Pfam" id="PF04290">
    <property type="entry name" value="DctQ"/>
    <property type="match status" value="1"/>
</dbReference>
<sequence length="164" mass="18475">MSTTPKVSAIISIDKVMNRLQAVCRHTIFLLMAGLIVLLGANILLRYSFNAPISWSNTVSRYSYIYIVLIGSAIAYLQDGHARVDFFYDKASARVKKLFDFIHCLIMMSVCVIFIVMGSQHAISMWAVHAPIIPWLPVGLVYLSIPIFASLVFLYLLKKLISLF</sequence>
<comment type="subcellular location">
    <subcellularLocation>
        <location evidence="1 9">Cell inner membrane</location>
        <topology evidence="1 9">Multi-pass membrane protein</topology>
    </subcellularLocation>
</comment>
<evidence type="ECO:0000256" key="1">
    <source>
        <dbReference type="ARBA" id="ARBA00004429"/>
    </source>
</evidence>
<evidence type="ECO:0000259" key="10">
    <source>
        <dbReference type="Pfam" id="PF04290"/>
    </source>
</evidence>
<evidence type="ECO:0000256" key="9">
    <source>
        <dbReference type="RuleBase" id="RU369079"/>
    </source>
</evidence>
<feature type="transmembrane region" description="Helical" evidence="9">
    <location>
        <begin position="27"/>
        <end position="49"/>
    </location>
</feature>
<keyword evidence="5 9" id="KW-0812">Transmembrane</keyword>